<evidence type="ECO:0000256" key="2">
    <source>
        <dbReference type="ARBA" id="ARBA00022475"/>
    </source>
</evidence>
<reference evidence="11 12" key="1">
    <citation type="submission" date="2017-11" db="EMBL/GenBank/DDBJ databases">
        <title>Streptomyces carmine sp. nov., a novel actinomycete isolated from Sophora alopecuroides in Xinjiang, China.</title>
        <authorList>
            <person name="Wang Y."/>
            <person name="Luo X."/>
            <person name="Wan C."/>
            <person name="Zhang L."/>
        </authorList>
    </citation>
    <scope>NUCLEOTIDE SEQUENCE [LARGE SCALE GENOMIC DNA]</scope>
    <source>
        <strain evidence="11 12">TRM SA0054</strain>
    </source>
</reference>
<evidence type="ECO:0000256" key="4">
    <source>
        <dbReference type="ARBA" id="ARBA00022989"/>
    </source>
</evidence>
<evidence type="ECO:0000256" key="6">
    <source>
        <dbReference type="ARBA" id="ARBA00023303"/>
    </source>
</evidence>
<dbReference type="AlphaFoldDB" id="A0A2M8LYE2"/>
<dbReference type="Pfam" id="PF02537">
    <property type="entry name" value="CRCB"/>
    <property type="match status" value="1"/>
</dbReference>
<evidence type="ECO:0000256" key="8">
    <source>
        <dbReference type="ARBA" id="ARBA00035585"/>
    </source>
</evidence>
<protein>
    <recommendedName>
        <fullName evidence="10">Fluoride-specific ion channel FluC</fullName>
    </recommendedName>
</protein>
<keyword evidence="4 10" id="KW-1133">Transmembrane helix</keyword>
<dbReference type="GO" id="GO:0062054">
    <property type="term" value="F:fluoride channel activity"/>
    <property type="evidence" value="ECO:0007669"/>
    <property type="project" value="UniProtKB-UniRule"/>
</dbReference>
<dbReference type="PANTHER" id="PTHR28259:SF1">
    <property type="entry name" value="FLUORIDE EXPORT PROTEIN 1-RELATED"/>
    <property type="match status" value="1"/>
</dbReference>
<dbReference type="GO" id="GO:0140114">
    <property type="term" value="P:cellular detoxification of fluoride"/>
    <property type="evidence" value="ECO:0007669"/>
    <property type="project" value="UniProtKB-UniRule"/>
</dbReference>
<dbReference type="PANTHER" id="PTHR28259">
    <property type="entry name" value="FLUORIDE EXPORT PROTEIN 1-RELATED"/>
    <property type="match status" value="1"/>
</dbReference>
<keyword evidence="3 10" id="KW-0812">Transmembrane</keyword>
<dbReference type="RefSeq" id="WP_100202441.1">
    <property type="nucleotide sequence ID" value="NZ_PGGW01000052.1"/>
</dbReference>
<evidence type="ECO:0000256" key="10">
    <source>
        <dbReference type="HAMAP-Rule" id="MF_00454"/>
    </source>
</evidence>
<comment type="catalytic activity">
    <reaction evidence="8">
        <text>fluoride(in) = fluoride(out)</text>
        <dbReference type="Rhea" id="RHEA:76159"/>
        <dbReference type="ChEBI" id="CHEBI:17051"/>
    </reaction>
    <physiologicalReaction direction="left-to-right" evidence="8">
        <dbReference type="Rhea" id="RHEA:76160"/>
    </physiologicalReaction>
</comment>
<comment type="subcellular location">
    <subcellularLocation>
        <location evidence="1 10">Cell membrane</location>
        <topology evidence="1 10">Multi-pass membrane protein</topology>
    </subcellularLocation>
</comment>
<comment type="function">
    <text evidence="9 10">Fluoride-specific ion channel. Important for reducing fluoride concentration in the cell, thus reducing its toxicity.</text>
</comment>
<evidence type="ECO:0000256" key="3">
    <source>
        <dbReference type="ARBA" id="ARBA00022692"/>
    </source>
</evidence>
<proteinExistence type="inferred from homology"/>
<organism evidence="11 12">
    <name type="scientific">Streptomyces carminius</name>
    <dbReference type="NCBI Taxonomy" id="2665496"/>
    <lineage>
        <taxon>Bacteria</taxon>
        <taxon>Bacillati</taxon>
        <taxon>Actinomycetota</taxon>
        <taxon>Actinomycetes</taxon>
        <taxon>Kitasatosporales</taxon>
        <taxon>Streptomycetaceae</taxon>
        <taxon>Streptomyces</taxon>
    </lineage>
</organism>
<feature type="transmembrane region" description="Helical" evidence="10">
    <location>
        <begin position="44"/>
        <end position="68"/>
    </location>
</feature>
<keyword evidence="10" id="KW-0406">Ion transport</keyword>
<keyword evidence="10" id="KW-0915">Sodium</keyword>
<feature type="transmembrane region" description="Helical" evidence="10">
    <location>
        <begin position="114"/>
        <end position="135"/>
    </location>
</feature>
<evidence type="ECO:0000256" key="7">
    <source>
        <dbReference type="ARBA" id="ARBA00035120"/>
    </source>
</evidence>
<feature type="transmembrane region" description="Helical" evidence="10">
    <location>
        <begin position="74"/>
        <end position="93"/>
    </location>
</feature>
<feature type="binding site" evidence="10">
    <location>
        <position position="85"/>
    </location>
    <ligand>
        <name>Na(+)</name>
        <dbReference type="ChEBI" id="CHEBI:29101"/>
        <note>structural</note>
    </ligand>
</feature>
<evidence type="ECO:0000256" key="9">
    <source>
        <dbReference type="ARBA" id="ARBA00049940"/>
    </source>
</evidence>
<dbReference type="NCBIfam" id="TIGR00494">
    <property type="entry name" value="crcB"/>
    <property type="match status" value="1"/>
</dbReference>
<dbReference type="GO" id="GO:0005886">
    <property type="term" value="C:plasma membrane"/>
    <property type="evidence" value="ECO:0007669"/>
    <property type="project" value="UniProtKB-SubCell"/>
</dbReference>
<keyword evidence="10" id="KW-0813">Transport</keyword>
<dbReference type="Proteomes" id="UP000230407">
    <property type="component" value="Unassembled WGS sequence"/>
</dbReference>
<keyword evidence="10" id="KW-0479">Metal-binding</keyword>
<keyword evidence="12" id="KW-1185">Reference proteome</keyword>
<comment type="similarity">
    <text evidence="7 10">Belongs to the fluoride channel Fluc/FEX (TC 1.A.43) family.</text>
</comment>
<dbReference type="InterPro" id="IPR003691">
    <property type="entry name" value="FluC"/>
</dbReference>
<dbReference type="HAMAP" id="MF_00454">
    <property type="entry name" value="FluC"/>
    <property type="match status" value="1"/>
</dbReference>
<keyword evidence="6 10" id="KW-0407">Ion channel</keyword>
<keyword evidence="5 10" id="KW-0472">Membrane</keyword>
<comment type="activity regulation">
    <text evidence="10">Na(+) is not transported, but it plays an essential structural role and its presence is essential for fluoride channel function.</text>
</comment>
<dbReference type="GO" id="GO:0046872">
    <property type="term" value="F:metal ion binding"/>
    <property type="evidence" value="ECO:0007669"/>
    <property type="project" value="UniProtKB-KW"/>
</dbReference>
<keyword evidence="2 10" id="KW-1003">Cell membrane</keyword>
<evidence type="ECO:0000256" key="1">
    <source>
        <dbReference type="ARBA" id="ARBA00004651"/>
    </source>
</evidence>
<comment type="caution">
    <text evidence="11">The sequence shown here is derived from an EMBL/GenBank/DDBJ whole genome shotgun (WGS) entry which is preliminary data.</text>
</comment>
<evidence type="ECO:0000313" key="12">
    <source>
        <dbReference type="Proteomes" id="UP000230407"/>
    </source>
</evidence>
<feature type="transmembrane region" description="Helical" evidence="10">
    <location>
        <begin position="12"/>
        <end position="32"/>
    </location>
</feature>
<dbReference type="EMBL" id="PGGW01000052">
    <property type="protein sequence ID" value="PJE96949.1"/>
    <property type="molecule type" value="Genomic_DNA"/>
</dbReference>
<accession>A0A2M8LYE2</accession>
<gene>
    <name evidence="10 11" type="primary">crcB</name>
    <name evidence="10" type="synonym">fluC</name>
    <name evidence="11" type="ORF">CUT44_15475</name>
</gene>
<evidence type="ECO:0000256" key="5">
    <source>
        <dbReference type="ARBA" id="ARBA00023136"/>
    </source>
</evidence>
<name>A0A2M8LYE2_9ACTN</name>
<sequence>MTAGGGDWTGGRLVWTAVALGGAAGACLRYVVDRAVQARHESVFPWGTLTVNAAGSALLGAVTGAAWAGAAGPGAVALLGTGLCGALTTYSTFSYETLRLAERGRARAALANAVLTPAVALGSLWAGLALVRYLAG</sequence>
<evidence type="ECO:0000313" key="11">
    <source>
        <dbReference type="EMBL" id="PJE96949.1"/>
    </source>
</evidence>
<feature type="binding site" evidence="10">
    <location>
        <position position="88"/>
    </location>
    <ligand>
        <name>Na(+)</name>
        <dbReference type="ChEBI" id="CHEBI:29101"/>
        <note>structural</note>
    </ligand>
</feature>